<proteinExistence type="predicted"/>
<accession>C4XSB0</accession>
<name>C4XSB0_SOLM1</name>
<dbReference type="AlphaFoldDB" id="C4XSB0"/>
<keyword evidence="3" id="KW-1185">Reference proteome</keyword>
<dbReference type="eggNOG" id="ENOG5031B9X">
    <property type="taxonomic scope" value="Bacteria"/>
</dbReference>
<dbReference type="EMBL" id="AP010904">
    <property type="protein sequence ID" value="BAH75632.1"/>
    <property type="molecule type" value="Genomic_DNA"/>
</dbReference>
<dbReference type="STRING" id="573370.DMR_21410"/>
<dbReference type="KEGG" id="dma:DMR_21410"/>
<evidence type="ECO:0000313" key="2">
    <source>
        <dbReference type="EMBL" id="BAH75632.1"/>
    </source>
</evidence>
<sequence length="299" mass="31996">MRVSGGTSGGTPSGGDGRDRSDPQTFKRGRQVGQIVRGRLLAPGPQGLFWVNLAGHKLLAALDHEPSPGRELVFRIERLEPELLLRDITPPPSAVDDPVLLLAALAETRSRFEALLHRGPDLFAAPIPPDPNAPGANAPLAPLAARKRLFDWLTSTPEAAGLYGRLRELLRLARPFLPTQVGRPVYLPWAFPGLDASEGLVTRSGRAFTLRLFGRLAEAGRVSGIFSLSMGRASYRLSLERPEAGERLVAALAAVRLGRRELAPVCVHLGPLAPAEAGGLFAPLIAGAARPFTGLRLRV</sequence>
<dbReference type="RefSeq" id="WP_015860817.1">
    <property type="nucleotide sequence ID" value="NC_012796.1"/>
</dbReference>
<gene>
    <name evidence="2" type="ordered locus">DMR_21410</name>
</gene>
<evidence type="ECO:0000256" key="1">
    <source>
        <dbReference type="SAM" id="MobiDB-lite"/>
    </source>
</evidence>
<protein>
    <submittedName>
        <fullName evidence="2">Uncharacterized protein</fullName>
    </submittedName>
</protein>
<feature type="region of interest" description="Disordered" evidence="1">
    <location>
        <begin position="1"/>
        <end position="29"/>
    </location>
</feature>
<dbReference type="HOGENOM" id="CLU_1000126_0_0_7"/>
<feature type="compositionally biased region" description="Gly residues" evidence="1">
    <location>
        <begin position="1"/>
        <end position="15"/>
    </location>
</feature>
<reference evidence="2 3" key="1">
    <citation type="journal article" date="2009" name="Genome Res.">
        <title>Whole genome sequence of Desulfovibrio magneticus strain RS-1 revealed common gene clusters in magnetotactic bacteria.</title>
        <authorList>
            <person name="Nakazawa H."/>
            <person name="Arakaki A."/>
            <person name="Narita-Yamada S."/>
            <person name="Yashiro I."/>
            <person name="Jinno K."/>
            <person name="Aoki N."/>
            <person name="Tsuruyama A."/>
            <person name="Okamura Y."/>
            <person name="Tanikawa S."/>
            <person name="Fujita N."/>
            <person name="Takeyama H."/>
            <person name="Matsunaga T."/>
        </authorList>
    </citation>
    <scope>NUCLEOTIDE SEQUENCE [LARGE SCALE GENOMIC DNA]</scope>
    <source>
        <strain evidence="3">ATCC 700980 / DSM 13731 / RS-1</strain>
    </source>
</reference>
<dbReference type="Proteomes" id="UP000009071">
    <property type="component" value="Chromosome"/>
</dbReference>
<organism evidence="2 3">
    <name type="scientific">Solidesulfovibrio magneticus (strain ATCC 700980 / DSM 13731 / RS-1)</name>
    <name type="common">Desulfovibrio magneticus</name>
    <dbReference type="NCBI Taxonomy" id="573370"/>
    <lineage>
        <taxon>Bacteria</taxon>
        <taxon>Pseudomonadati</taxon>
        <taxon>Thermodesulfobacteriota</taxon>
        <taxon>Desulfovibrionia</taxon>
        <taxon>Desulfovibrionales</taxon>
        <taxon>Desulfovibrionaceae</taxon>
        <taxon>Solidesulfovibrio</taxon>
    </lineage>
</organism>
<evidence type="ECO:0000313" key="3">
    <source>
        <dbReference type="Proteomes" id="UP000009071"/>
    </source>
</evidence>
<dbReference type="OrthoDB" id="5471843at2"/>